<feature type="signal peptide" evidence="1">
    <location>
        <begin position="1"/>
        <end position="20"/>
    </location>
</feature>
<dbReference type="EMBL" id="CP089977">
    <property type="protein sequence ID" value="UXZ05397.1"/>
    <property type="molecule type" value="Genomic_DNA"/>
</dbReference>
<dbReference type="RefSeq" id="WP_263076894.1">
    <property type="nucleotide sequence ID" value="NZ_CP089977.1"/>
</dbReference>
<gene>
    <name evidence="2" type="ORF">LU297_02810</name>
</gene>
<evidence type="ECO:0008006" key="4">
    <source>
        <dbReference type="Google" id="ProtNLM"/>
    </source>
</evidence>
<protein>
    <recommendedName>
        <fullName evidence="4">Outer membrane protein G1b</fullName>
    </recommendedName>
</protein>
<dbReference type="Proteomes" id="UP001063782">
    <property type="component" value="Chromosome"/>
</dbReference>
<evidence type="ECO:0000313" key="2">
    <source>
        <dbReference type="EMBL" id="UXZ05397.1"/>
    </source>
</evidence>
<feature type="chain" id="PRO_5046880087" description="Outer membrane protein G1b" evidence="1">
    <location>
        <begin position="21"/>
        <end position="260"/>
    </location>
</feature>
<sequence>MKKFQLALLATALVSTGAMANTVTDAAGSLLKGTTKAVTNTGSAIVNGAGTFVKTATKPAAISAEVGTLGYGANIAWGANETTEVVAGWAGGDIAKAINDNFDAKGVNYQLDTRFSNPYLGVQLRPAANWFTIGTGIIIPDNKLEVKANPNSDGTYRIGGEDYSQSDVGVLEGKLEHRNKVAPYLTVGFRPNIDKNWGVFGEVGAAYLGQVDATVTATGASANMSQAQRDELAAQAEKDLEDKNYLKVLPIAKLGVTYRF</sequence>
<keyword evidence="1" id="KW-0732">Signal</keyword>
<dbReference type="Gene3D" id="2.40.160.170">
    <property type="match status" value="1"/>
</dbReference>
<evidence type="ECO:0000256" key="1">
    <source>
        <dbReference type="SAM" id="SignalP"/>
    </source>
</evidence>
<name>A0ABY6F5L7_9GAMM</name>
<evidence type="ECO:0000313" key="3">
    <source>
        <dbReference type="Proteomes" id="UP001063782"/>
    </source>
</evidence>
<reference evidence="2" key="1">
    <citation type="submission" date="2021-12" db="EMBL/GenBank/DDBJ databases">
        <title>taxonomy of Moraxella sp. ZY201224.</title>
        <authorList>
            <person name="Li F."/>
        </authorList>
    </citation>
    <scope>NUCLEOTIDE SEQUENCE</scope>
    <source>
        <strain evidence="2">ZY201224</strain>
    </source>
</reference>
<proteinExistence type="predicted"/>
<organism evidence="2 3">
    <name type="scientific">Moraxella nasicaprae</name>
    <dbReference type="NCBI Taxonomy" id="2904122"/>
    <lineage>
        <taxon>Bacteria</taxon>
        <taxon>Pseudomonadati</taxon>
        <taxon>Pseudomonadota</taxon>
        <taxon>Gammaproteobacteria</taxon>
        <taxon>Moraxellales</taxon>
        <taxon>Moraxellaceae</taxon>
        <taxon>Moraxella</taxon>
    </lineage>
</organism>
<accession>A0ABY6F5L7</accession>
<keyword evidence="3" id="KW-1185">Reference proteome</keyword>